<dbReference type="PROSITE" id="PS50126">
    <property type="entry name" value="S1"/>
    <property type="match status" value="1"/>
</dbReference>
<dbReference type="EMBL" id="BLAF01000012">
    <property type="protein sequence ID" value="GES19576.1"/>
    <property type="molecule type" value="Genomic_DNA"/>
</dbReference>
<dbReference type="Proteomes" id="UP000377595">
    <property type="component" value="Unassembled WGS sequence"/>
</dbReference>
<organism evidence="2 3">
    <name type="scientific">Acrocarpospora pleiomorpha</name>
    <dbReference type="NCBI Taxonomy" id="90975"/>
    <lineage>
        <taxon>Bacteria</taxon>
        <taxon>Bacillati</taxon>
        <taxon>Actinomycetota</taxon>
        <taxon>Actinomycetes</taxon>
        <taxon>Streptosporangiales</taxon>
        <taxon>Streptosporangiaceae</taxon>
        <taxon>Acrocarpospora</taxon>
    </lineage>
</organism>
<evidence type="ECO:0000259" key="1">
    <source>
        <dbReference type="PROSITE" id="PS50126"/>
    </source>
</evidence>
<feature type="domain" description="S1 motif" evidence="1">
    <location>
        <begin position="20"/>
        <end position="93"/>
    </location>
</feature>
<accession>A0A5M3XG02</accession>
<gene>
    <name evidence="2" type="ORF">Aple_024720</name>
</gene>
<dbReference type="SUPFAM" id="SSF50249">
    <property type="entry name" value="Nucleic acid-binding proteins"/>
    <property type="match status" value="1"/>
</dbReference>
<dbReference type="Gene3D" id="2.40.50.140">
    <property type="entry name" value="Nucleic acid-binding proteins"/>
    <property type="match status" value="1"/>
</dbReference>
<dbReference type="InterPro" id="IPR003029">
    <property type="entry name" value="S1_domain"/>
</dbReference>
<proteinExistence type="predicted"/>
<dbReference type="InterPro" id="IPR012340">
    <property type="entry name" value="NA-bd_OB-fold"/>
</dbReference>
<keyword evidence="3" id="KW-1185">Reference proteome</keyword>
<dbReference type="AlphaFoldDB" id="A0A5M3XG02"/>
<dbReference type="GO" id="GO:0003676">
    <property type="term" value="F:nucleic acid binding"/>
    <property type="evidence" value="ECO:0007669"/>
    <property type="project" value="InterPro"/>
</dbReference>
<protein>
    <recommendedName>
        <fullName evidence="1">S1 motif domain-containing protein</fullName>
    </recommendedName>
</protein>
<evidence type="ECO:0000313" key="2">
    <source>
        <dbReference type="EMBL" id="GES19576.1"/>
    </source>
</evidence>
<evidence type="ECO:0000313" key="3">
    <source>
        <dbReference type="Proteomes" id="UP000377595"/>
    </source>
</evidence>
<comment type="caution">
    <text evidence="2">The sequence shown here is derived from an EMBL/GenBank/DDBJ whole genome shotgun (WGS) entry which is preliminary data.</text>
</comment>
<reference evidence="2 3" key="1">
    <citation type="submission" date="2019-10" db="EMBL/GenBank/DDBJ databases">
        <title>Whole genome shotgun sequence of Acrocarpospora pleiomorpha NBRC 16267.</title>
        <authorList>
            <person name="Ichikawa N."/>
            <person name="Kimura A."/>
            <person name="Kitahashi Y."/>
            <person name="Komaki H."/>
            <person name="Oguchi A."/>
        </authorList>
    </citation>
    <scope>NUCLEOTIDE SEQUENCE [LARGE SCALE GENOMIC DNA]</scope>
    <source>
        <strain evidence="2 3">NBRC 16267</strain>
    </source>
</reference>
<name>A0A5M3XG02_9ACTN</name>
<dbReference type="RefSeq" id="WP_246264398.1">
    <property type="nucleotide sequence ID" value="NZ_BAAAHM010000022.1"/>
</dbReference>
<sequence length="128" mass="13856">MGIVDDEQSLTAFLRTVNVGDLLAGTVAEVTDSEATVLLDVFARDPVGIIGPLDLSWRSFGRSAAEILEVGGRVSAEVIAVDLQERQVLLSRSATENPQLWAYLKALRPGQRLLKSTVRSREDPGYCG</sequence>
<dbReference type="SMART" id="SM00316">
    <property type="entry name" value="S1"/>
    <property type="match status" value="1"/>
</dbReference>